<name>A0A319ETL3_ASPSB</name>
<dbReference type="PROSITE" id="PS00122">
    <property type="entry name" value="CARBOXYLESTERASE_B_1"/>
    <property type="match status" value="1"/>
</dbReference>
<evidence type="ECO:0000256" key="1">
    <source>
        <dbReference type="ARBA" id="ARBA00005964"/>
    </source>
</evidence>
<dbReference type="InterPro" id="IPR002018">
    <property type="entry name" value="CarbesteraseB"/>
</dbReference>
<proteinExistence type="inferred from homology"/>
<gene>
    <name evidence="5" type="ORF">BO78DRAFT_396611</name>
</gene>
<evidence type="ECO:0000256" key="2">
    <source>
        <dbReference type="ARBA" id="ARBA00022801"/>
    </source>
</evidence>
<dbReference type="SUPFAM" id="SSF53474">
    <property type="entry name" value="alpha/beta-Hydrolases"/>
    <property type="match status" value="1"/>
</dbReference>
<dbReference type="STRING" id="1448318.A0A319ETL3"/>
<sequence>MRSSSYSLLAGLTGIVGLLACPDSPTPSLVVNTAYGAVQGAPSEYRDGVTVFKGIPFGGPTSGSQRWKAPTAPAKWTGVLNATTWGPQCAALAGEATLFTSADPTVSEDCLYLNIWKPSTAQPGDQLPVYVFIYGGRFEVGSGEVTTYEASGLAMQNIVAVNFNYRLGPFGFLAHPDLSAESGHNSSGNYGLLDQLAALQWVRDNIAQFGGNPDHIVVGGQSAGSASSLDMMYSPLTKDLGIQGIISESGARGPHDPMTGSTATSYRTKSAAEAEGITFLSQVNATSIAELRALPMTTLINKDMMDDTIFANTPFANNSAFMEPPLWRPVIDGYILPHGYGESLRLNSHLDVPILTGNNKDESGALENPGLTTTTYQQQFAPMFGNLTSEFFHLYPAHNDSQASSSANAFYRDVSRVGTWMWAKDWHAGGARSKVFTYYWTHAAGNSGAAGHGSELYFVFNNIPYGDSLNVTFYEADYAVEAIMVQYWANFIRTGNPNGHNLTHFPSSEWAPATMWLGDSWGVGPISDSSGRIAFLEKWMGYQGEW</sequence>
<dbReference type="PANTHER" id="PTHR11559">
    <property type="entry name" value="CARBOXYLESTERASE"/>
    <property type="match status" value="1"/>
</dbReference>
<dbReference type="Gene3D" id="3.40.50.1820">
    <property type="entry name" value="alpha/beta hydrolase"/>
    <property type="match status" value="1"/>
</dbReference>
<feature type="chain" id="PRO_5016191709" description="Carboxylic ester hydrolase" evidence="3">
    <location>
        <begin position="21"/>
        <end position="546"/>
    </location>
</feature>
<dbReference type="OrthoDB" id="408631at2759"/>
<evidence type="ECO:0000256" key="3">
    <source>
        <dbReference type="RuleBase" id="RU361235"/>
    </source>
</evidence>
<evidence type="ECO:0000259" key="4">
    <source>
        <dbReference type="Pfam" id="PF00135"/>
    </source>
</evidence>
<evidence type="ECO:0000313" key="6">
    <source>
        <dbReference type="Proteomes" id="UP000248423"/>
    </source>
</evidence>
<comment type="similarity">
    <text evidence="1 3">Belongs to the type-B carboxylesterase/lipase family.</text>
</comment>
<dbReference type="InterPro" id="IPR029058">
    <property type="entry name" value="AB_hydrolase_fold"/>
</dbReference>
<protein>
    <recommendedName>
        <fullName evidence="3">Carboxylic ester hydrolase</fullName>
        <ecNumber evidence="3">3.1.1.-</ecNumber>
    </recommendedName>
</protein>
<accession>A0A319ETL3</accession>
<dbReference type="PROSITE" id="PS00941">
    <property type="entry name" value="CARBOXYLESTERASE_B_2"/>
    <property type="match status" value="1"/>
</dbReference>
<dbReference type="Pfam" id="PF00135">
    <property type="entry name" value="COesterase"/>
    <property type="match status" value="1"/>
</dbReference>
<keyword evidence="3" id="KW-0732">Signal</keyword>
<dbReference type="InterPro" id="IPR019826">
    <property type="entry name" value="Carboxylesterase_B_AS"/>
</dbReference>
<dbReference type="EMBL" id="KZ826343">
    <property type="protein sequence ID" value="PYI07314.1"/>
    <property type="molecule type" value="Genomic_DNA"/>
</dbReference>
<dbReference type="InterPro" id="IPR019819">
    <property type="entry name" value="Carboxylesterase_B_CS"/>
</dbReference>
<dbReference type="PROSITE" id="PS51257">
    <property type="entry name" value="PROKAR_LIPOPROTEIN"/>
    <property type="match status" value="1"/>
</dbReference>
<dbReference type="GO" id="GO:0016787">
    <property type="term" value="F:hydrolase activity"/>
    <property type="evidence" value="ECO:0007669"/>
    <property type="project" value="UniProtKB-KW"/>
</dbReference>
<dbReference type="AlphaFoldDB" id="A0A319ETL3"/>
<feature type="signal peptide" evidence="3">
    <location>
        <begin position="1"/>
        <end position="20"/>
    </location>
</feature>
<keyword evidence="2 3" id="KW-0378">Hydrolase</keyword>
<reference evidence="5 6" key="1">
    <citation type="submission" date="2018-02" db="EMBL/GenBank/DDBJ databases">
        <title>The genomes of Aspergillus section Nigri reveals drivers in fungal speciation.</title>
        <authorList>
            <consortium name="DOE Joint Genome Institute"/>
            <person name="Vesth T.C."/>
            <person name="Nybo J."/>
            <person name="Theobald S."/>
            <person name="Brandl J."/>
            <person name="Frisvad J.C."/>
            <person name="Nielsen K.F."/>
            <person name="Lyhne E.K."/>
            <person name="Kogle M.E."/>
            <person name="Kuo A."/>
            <person name="Riley R."/>
            <person name="Clum A."/>
            <person name="Nolan M."/>
            <person name="Lipzen A."/>
            <person name="Salamov A."/>
            <person name="Henrissat B."/>
            <person name="Wiebenga A."/>
            <person name="De vries R.P."/>
            <person name="Grigoriev I.V."/>
            <person name="Mortensen U.H."/>
            <person name="Andersen M.R."/>
            <person name="Baker S.E."/>
        </authorList>
    </citation>
    <scope>NUCLEOTIDE SEQUENCE [LARGE SCALE GENOMIC DNA]</scope>
    <source>
        <strain evidence="5 6">CBS 121057</strain>
    </source>
</reference>
<evidence type="ECO:0000313" key="5">
    <source>
        <dbReference type="EMBL" id="PYI07314.1"/>
    </source>
</evidence>
<dbReference type="InterPro" id="IPR050309">
    <property type="entry name" value="Type-B_Carboxylest/Lipase"/>
</dbReference>
<dbReference type="VEuPathDB" id="FungiDB:BO78DRAFT_396611"/>
<dbReference type="Proteomes" id="UP000248423">
    <property type="component" value="Unassembled WGS sequence"/>
</dbReference>
<organism evidence="5 6">
    <name type="scientific">Aspergillus sclerotiicarbonarius (strain CBS 121057 / IBT 28362)</name>
    <dbReference type="NCBI Taxonomy" id="1448318"/>
    <lineage>
        <taxon>Eukaryota</taxon>
        <taxon>Fungi</taxon>
        <taxon>Dikarya</taxon>
        <taxon>Ascomycota</taxon>
        <taxon>Pezizomycotina</taxon>
        <taxon>Eurotiomycetes</taxon>
        <taxon>Eurotiomycetidae</taxon>
        <taxon>Eurotiales</taxon>
        <taxon>Aspergillaceae</taxon>
        <taxon>Aspergillus</taxon>
        <taxon>Aspergillus subgen. Circumdati</taxon>
    </lineage>
</organism>
<keyword evidence="6" id="KW-1185">Reference proteome</keyword>
<dbReference type="EC" id="3.1.1.-" evidence="3"/>
<feature type="domain" description="Carboxylesterase type B" evidence="4">
    <location>
        <begin position="28"/>
        <end position="507"/>
    </location>
</feature>